<proteinExistence type="predicted"/>
<evidence type="ECO:0000313" key="1">
    <source>
        <dbReference type="EMBL" id="SPD26987.1"/>
    </source>
</evidence>
<sequence length="36" mass="3858">MGPFAAFCKLFFGSSRGGLSLDLYGFVLVHGKIFSS</sequence>
<reference evidence="1" key="1">
    <citation type="submission" date="2018-02" db="EMBL/GenBank/DDBJ databases">
        <authorList>
            <person name="Cohen D.B."/>
            <person name="Kent A.D."/>
        </authorList>
    </citation>
    <scope>NUCLEOTIDE SEQUENCE</scope>
</reference>
<gene>
    <name evidence="1" type="ORF">FSB_LOCUS54869</name>
</gene>
<organism evidence="1">
    <name type="scientific">Fagus sylvatica</name>
    <name type="common">Beechnut</name>
    <dbReference type="NCBI Taxonomy" id="28930"/>
    <lineage>
        <taxon>Eukaryota</taxon>
        <taxon>Viridiplantae</taxon>
        <taxon>Streptophyta</taxon>
        <taxon>Embryophyta</taxon>
        <taxon>Tracheophyta</taxon>
        <taxon>Spermatophyta</taxon>
        <taxon>Magnoliopsida</taxon>
        <taxon>eudicotyledons</taxon>
        <taxon>Gunneridae</taxon>
        <taxon>Pentapetalae</taxon>
        <taxon>rosids</taxon>
        <taxon>fabids</taxon>
        <taxon>Fagales</taxon>
        <taxon>Fagaceae</taxon>
        <taxon>Fagus</taxon>
    </lineage>
</organism>
<name>A0A2N9IN27_FAGSY</name>
<dbReference type="AlphaFoldDB" id="A0A2N9IN27"/>
<protein>
    <submittedName>
        <fullName evidence="1">Uncharacterized protein</fullName>
    </submittedName>
</protein>
<accession>A0A2N9IN27</accession>
<dbReference type="EMBL" id="OIVN01006174">
    <property type="protein sequence ID" value="SPD26987.1"/>
    <property type="molecule type" value="Genomic_DNA"/>
</dbReference>